<proteinExistence type="predicted"/>
<protein>
    <recommendedName>
        <fullName evidence="5">Reverse transcriptase zinc-binding domain-containing protein</fullName>
    </recommendedName>
</protein>
<gene>
    <name evidence="3" type="ORF">LUZ63_003548</name>
</gene>
<evidence type="ECO:0000313" key="4">
    <source>
        <dbReference type="Proteomes" id="UP001151287"/>
    </source>
</evidence>
<dbReference type="EMBL" id="JAMQYH010000001">
    <property type="protein sequence ID" value="KAJ1703769.1"/>
    <property type="molecule type" value="Genomic_DNA"/>
</dbReference>
<dbReference type="AlphaFoldDB" id="A0A9Q0HYU8"/>
<evidence type="ECO:0008006" key="5">
    <source>
        <dbReference type="Google" id="ProtNLM"/>
    </source>
</evidence>
<dbReference type="GO" id="GO:0004523">
    <property type="term" value="F:RNA-DNA hybrid ribonuclease activity"/>
    <property type="evidence" value="ECO:0007669"/>
    <property type="project" value="InterPro"/>
</dbReference>
<dbReference type="Proteomes" id="UP001151287">
    <property type="component" value="Unassembled WGS sequence"/>
</dbReference>
<evidence type="ECO:0000259" key="1">
    <source>
        <dbReference type="Pfam" id="PF13456"/>
    </source>
</evidence>
<dbReference type="InterPro" id="IPR002156">
    <property type="entry name" value="RNaseH_domain"/>
</dbReference>
<comment type="caution">
    <text evidence="3">The sequence shown here is derived from an EMBL/GenBank/DDBJ whole genome shotgun (WGS) entry which is preliminary data.</text>
</comment>
<dbReference type="InterPro" id="IPR036397">
    <property type="entry name" value="RNaseH_sf"/>
</dbReference>
<keyword evidence="4" id="KW-1185">Reference proteome</keyword>
<organism evidence="3 4">
    <name type="scientific">Rhynchospora breviuscula</name>
    <dbReference type="NCBI Taxonomy" id="2022672"/>
    <lineage>
        <taxon>Eukaryota</taxon>
        <taxon>Viridiplantae</taxon>
        <taxon>Streptophyta</taxon>
        <taxon>Embryophyta</taxon>
        <taxon>Tracheophyta</taxon>
        <taxon>Spermatophyta</taxon>
        <taxon>Magnoliopsida</taxon>
        <taxon>Liliopsida</taxon>
        <taxon>Poales</taxon>
        <taxon>Cyperaceae</taxon>
        <taxon>Cyperoideae</taxon>
        <taxon>Rhynchosporeae</taxon>
        <taxon>Rhynchospora</taxon>
    </lineage>
</organism>
<evidence type="ECO:0000259" key="2">
    <source>
        <dbReference type="Pfam" id="PF13966"/>
    </source>
</evidence>
<dbReference type="Pfam" id="PF13966">
    <property type="entry name" value="zf-RVT"/>
    <property type="match status" value="1"/>
</dbReference>
<dbReference type="InterPro" id="IPR012337">
    <property type="entry name" value="RNaseH-like_sf"/>
</dbReference>
<dbReference type="GO" id="GO:0003676">
    <property type="term" value="F:nucleic acid binding"/>
    <property type="evidence" value="ECO:0007669"/>
    <property type="project" value="InterPro"/>
</dbReference>
<evidence type="ECO:0000313" key="3">
    <source>
        <dbReference type="EMBL" id="KAJ1703769.1"/>
    </source>
</evidence>
<name>A0A9Q0HYU8_9POAL</name>
<dbReference type="OrthoDB" id="674451at2759"/>
<accession>A0A9Q0HYU8</accession>
<reference evidence="3" key="1">
    <citation type="journal article" date="2022" name="Cell">
        <title>Repeat-based holocentromeres influence genome architecture and karyotype evolution.</title>
        <authorList>
            <person name="Hofstatter P.G."/>
            <person name="Thangavel G."/>
            <person name="Lux T."/>
            <person name="Neumann P."/>
            <person name="Vondrak T."/>
            <person name="Novak P."/>
            <person name="Zhang M."/>
            <person name="Costa L."/>
            <person name="Castellani M."/>
            <person name="Scott A."/>
            <person name="Toegelov H."/>
            <person name="Fuchs J."/>
            <person name="Mata-Sucre Y."/>
            <person name="Dias Y."/>
            <person name="Vanzela A.L.L."/>
            <person name="Huettel B."/>
            <person name="Almeida C.C.S."/>
            <person name="Simkova H."/>
            <person name="Souza G."/>
            <person name="Pedrosa-Harand A."/>
            <person name="Macas J."/>
            <person name="Mayer K.F.X."/>
            <person name="Houben A."/>
            <person name="Marques A."/>
        </authorList>
    </citation>
    <scope>NUCLEOTIDE SEQUENCE</scope>
    <source>
        <strain evidence="3">RhyBre1mFocal</strain>
    </source>
</reference>
<feature type="domain" description="Reverse transcriptase zinc-binding" evidence="2">
    <location>
        <begin position="380"/>
        <end position="448"/>
    </location>
</feature>
<dbReference type="PANTHER" id="PTHR33116">
    <property type="entry name" value="REVERSE TRANSCRIPTASE ZINC-BINDING DOMAIN-CONTAINING PROTEIN-RELATED-RELATED"/>
    <property type="match status" value="1"/>
</dbReference>
<sequence>MLHFKQAGRQITGLSIARGAPPITSLLYADDLLICGMAAQQEVHEIKATLSDFCTMSGQLIGANKSRIWFSRRTTSALKSFCMNSLQAIQGDDNHIYLGVPIQASKCCHFDYMLEKIDSKLSVWKAKLLSPAAKVVLIKTVVEPMSLYSMGAGFIPESILQRINTKIRAFFWNSGAKQKMRLVAWEKITAPKNYGGLGLRDVTVLNQAMTMKILWKLASRDHDEALWVQVLRAKYLSRSSLWLAKAPTRCSKLWHAVLDCRQFLQPHIKWILGNGMKSSLIGDPWHHFWLRFTNQSQASLRLKVADCVDPQTGEWISNLIISAVGFHGALFLACVYPRPPLHHTRLDCLIFTASNSGEFSFRGACKLLQSTHGLQTLPPCLWKAIWRCTGILPRIRLFLWKLMNDAVPVKSVFARMLRTHVPPCEICGLEQDNALHALFLCPRAKQCWLTSSISLRVHALPTDTTLLIKWLSENLTDYDFMCFANHLWAFWKARCKQMYEGMNIDIRQAAFMANSYTFLVNLTYPKTIDAGQIQGGGGCREQLTFTTGLTCMMDGSYHHTGSSGWAYTLFDGSRLLQYGLHFGTADSPPHAEALAMLASLKAALAAGWSTASFLTDCQALVKVVQGQTPPETADWTAYITILELIAIFKQQGGFLCHFVPRDEVHREHNLANYARISHISTVGYSFPSFPPN</sequence>
<dbReference type="InterPro" id="IPR026960">
    <property type="entry name" value="RVT-Znf"/>
</dbReference>
<dbReference type="Pfam" id="PF13456">
    <property type="entry name" value="RVT_3"/>
    <property type="match status" value="1"/>
</dbReference>
<feature type="domain" description="RNase H type-1" evidence="1">
    <location>
        <begin position="559"/>
        <end position="674"/>
    </location>
</feature>
<dbReference type="SUPFAM" id="SSF53098">
    <property type="entry name" value="Ribonuclease H-like"/>
    <property type="match status" value="1"/>
</dbReference>
<dbReference type="PANTHER" id="PTHR33116:SF78">
    <property type="entry name" value="OS12G0587133 PROTEIN"/>
    <property type="match status" value="1"/>
</dbReference>
<dbReference type="Gene3D" id="3.30.420.10">
    <property type="entry name" value="Ribonuclease H-like superfamily/Ribonuclease H"/>
    <property type="match status" value="1"/>
</dbReference>